<organism evidence="1 2">
    <name type="scientific">Halogranum salarium B-1</name>
    <dbReference type="NCBI Taxonomy" id="1210908"/>
    <lineage>
        <taxon>Archaea</taxon>
        <taxon>Methanobacteriati</taxon>
        <taxon>Methanobacteriota</taxon>
        <taxon>Stenosarchaea group</taxon>
        <taxon>Halobacteria</taxon>
        <taxon>Halobacteriales</taxon>
        <taxon>Haloferacaceae</taxon>
    </lineage>
</organism>
<dbReference type="EMBL" id="ALJD01000002">
    <property type="protein sequence ID" value="EJN61232.1"/>
    <property type="molecule type" value="Genomic_DNA"/>
</dbReference>
<evidence type="ECO:0000313" key="2">
    <source>
        <dbReference type="Proteomes" id="UP000007813"/>
    </source>
</evidence>
<accession>J3EZX4</accession>
<reference evidence="1 2" key="1">
    <citation type="journal article" date="2012" name="J. Bacteriol.">
        <title>Draft Genome Sequence of the Extremely Halophilic Archaeon Halogranum salarium B-1T.</title>
        <authorList>
            <person name="Kim K.K."/>
            <person name="Lee K.C."/>
            <person name="Lee J.S."/>
        </authorList>
    </citation>
    <scope>NUCLEOTIDE SEQUENCE [LARGE SCALE GENOMIC DNA]</scope>
    <source>
        <strain evidence="1 2">B-1</strain>
    </source>
</reference>
<proteinExistence type="predicted"/>
<name>J3EZX4_9EURY</name>
<gene>
    <name evidence="1" type="ORF">HSB1_02730</name>
</gene>
<evidence type="ECO:0000313" key="1">
    <source>
        <dbReference type="EMBL" id="EJN61232.1"/>
    </source>
</evidence>
<dbReference type="Proteomes" id="UP000007813">
    <property type="component" value="Unassembled WGS sequence"/>
</dbReference>
<dbReference type="AlphaFoldDB" id="J3EZX4"/>
<sequence>MASRLGGHIFSNERPSAMIVTADVARRVSNSNHVFHLVVEIFLLPFVRNMGTVNSVFVADSSCKIE</sequence>
<protein>
    <submittedName>
        <fullName evidence="1">Uncharacterized protein</fullName>
    </submittedName>
</protein>
<comment type="caution">
    <text evidence="1">The sequence shown here is derived from an EMBL/GenBank/DDBJ whole genome shotgun (WGS) entry which is preliminary data.</text>
</comment>